<dbReference type="RefSeq" id="WP_143121678.1">
    <property type="nucleotide sequence ID" value="NZ_FOUP01000007.1"/>
</dbReference>
<dbReference type="EMBL" id="FOUP01000007">
    <property type="protein sequence ID" value="SFN83240.1"/>
    <property type="molecule type" value="Genomic_DNA"/>
</dbReference>
<reference evidence="1 2" key="1">
    <citation type="submission" date="2016-10" db="EMBL/GenBank/DDBJ databases">
        <authorList>
            <person name="de Groot N.N."/>
        </authorList>
    </citation>
    <scope>NUCLEOTIDE SEQUENCE [LARGE SCALE GENOMIC DNA]</scope>
    <source>
        <strain evidence="1 2">CPCC 201259</strain>
    </source>
</reference>
<dbReference type="AlphaFoldDB" id="A0A1I5C861"/>
<evidence type="ECO:0000313" key="2">
    <source>
        <dbReference type="Proteomes" id="UP000199398"/>
    </source>
</evidence>
<dbReference type="STRING" id="455193.SAMN05421805_10799"/>
<evidence type="ECO:0000313" key="1">
    <source>
        <dbReference type="EMBL" id="SFN83240.1"/>
    </source>
</evidence>
<proteinExistence type="predicted"/>
<sequence length="61" mass="6488">MPRKLASSHHLGLPSFTLAGNLGGIHYRHLHGQTVGSGFEQVGETVTPVLEAGLESLEEHS</sequence>
<gene>
    <name evidence="1" type="ORF">SAMN05421805_10799</name>
</gene>
<protein>
    <submittedName>
        <fullName evidence="1">Uncharacterized protein</fullName>
    </submittedName>
</protein>
<organism evidence="1 2">
    <name type="scientific">Saccharopolyspora antimicrobica</name>
    <dbReference type="NCBI Taxonomy" id="455193"/>
    <lineage>
        <taxon>Bacteria</taxon>
        <taxon>Bacillati</taxon>
        <taxon>Actinomycetota</taxon>
        <taxon>Actinomycetes</taxon>
        <taxon>Pseudonocardiales</taxon>
        <taxon>Pseudonocardiaceae</taxon>
        <taxon>Saccharopolyspora</taxon>
    </lineage>
</organism>
<dbReference type="Proteomes" id="UP000199398">
    <property type="component" value="Unassembled WGS sequence"/>
</dbReference>
<name>A0A1I5C861_9PSEU</name>
<dbReference type="OrthoDB" id="3806873at2"/>
<accession>A0A1I5C861</accession>